<accession>A0A9Q9IRZ9</accession>
<dbReference type="EMBL" id="CP073767">
    <property type="protein sequence ID" value="UWZ58717.1"/>
    <property type="molecule type" value="Genomic_DNA"/>
</dbReference>
<dbReference type="Proteomes" id="UP001058003">
    <property type="component" value="Chromosome"/>
</dbReference>
<reference evidence="1" key="1">
    <citation type="submission" date="2021-04" db="EMBL/GenBank/DDBJ databases">
        <title>Dactylosporangium aurantiacum NRRL B-8018 full assembly.</title>
        <authorList>
            <person name="Hartkoorn R.C."/>
            <person name="Beaudoing E."/>
            <person name="Hot D."/>
        </authorList>
    </citation>
    <scope>NUCLEOTIDE SEQUENCE</scope>
    <source>
        <strain evidence="1">NRRL B-8018</strain>
    </source>
</reference>
<sequence length="117" mass="12357">MKIRTALIAGSAVLALLVLPGCGGRNVGVIQGFILLSSESSPLSGERGIPGTVTVSRDGKDLDHKTLVLRGRYTFKLSPGKYHLTAKTAQAGTSCVAEDINLDGGETREVIMHCYTK</sequence>
<dbReference type="KEGG" id="daur:Daura_22640"/>
<protein>
    <recommendedName>
        <fullName evidence="3">Carboxypeptidase regulatory-like domain-containing protein</fullName>
    </recommendedName>
</protein>
<keyword evidence="2" id="KW-1185">Reference proteome</keyword>
<proteinExistence type="predicted"/>
<evidence type="ECO:0008006" key="3">
    <source>
        <dbReference type="Google" id="ProtNLM"/>
    </source>
</evidence>
<dbReference type="RefSeq" id="WP_033360675.1">
    <property type="nucleotide sequence ID" value="NZ_CP073767.1"/>
</dbReference>
<name>A0A9Q9IRZ9_9ACTN</name>
<dbReference type="AlphaFoldDB" id="A0A9Q9IRZ9"/>
<evidence type="ECO:0000313" key="2">
    <source>
        <dbReference type="Proteomes" id="UP001058003"/>
    </source>
</evidence>
<gene>
    <name evidence="1" type="ORF">Daura_22640</name>
</gene>
<evidence type="ECO:0000313" key="1">
    <source>
        <dbReference type="EMBL" id="UWZ58717.1"/>
    </source>
</evidence>
<organism evidence="1 2">
    <name type="scientific">Dactylosporangium aurantiacum</name>
    <dbReference type="NCBI Taxonomy" id="35754"/>
    <lineage>
        <taxon>Bacteria</taxon>
        <taxon>Bacillati</taxon>
        <taxon>Actinomycetota</taxon>
        <taxon>Actinomycetes</taxon>
        <taxon>Micromonosporales</taxon>
        <taxon>Micromonosporaceae</taxon>
        <taxon>Dactylosporangium</taxon>
    </lineage>
</organism>